<dbReference type="SUPFAM" id="SSF48452">
    <property type="entry name" value="TPR-like"/>
    <property type="match status" value="2"/>
</dbReference>
<evidence type="ECO:0000256" key="3">
    <source>
        <dbReference type="ARBA" id="ARBA00023163"/>
    </source>
</evidence>
<keyword evidence="6" id="KW-1185">Reference proteome</keyword>
<dbReference type="EMBL" id="SLWM01000003">
    <property type="protein sequence ID" value="TCO27568.1"/>
    <property type="molecule type" value="Genomic_DNA"/>
</dbReference>
<comment type="caution">
    <text evidence="5">The sequence shown here is derived from an EMBL/GenBank/DDBJ whole genome shotgun (WGS) entry which is preliminary data.</text>
</comment>
<dbReference type="Gene3D" id="1.25.40.10">
    <property type="entry name" value="Tetratricopeptide repeat domain"/>
    <property type="match status" value="2"/>
</dbReference>
<proteinExistence type="predicted"/>
<evidence type="ECO:0000259" key="4">
    <source>
        <dbReference type="PROSITE" id="PS50043"/>
    </source>
</evidence>
<dbReference type="Proteomes" id="UP000295818">
    <property type="component" value="Unassembled WGS sequence"/>
</dbReference>
<evidence type="ECO:0000313" key="5">
    <source>
        <dbReference type="EMBL" id="TCO27568.1"/>
    </source>
</evidence>
<name>A0ABY2BQI8_9ACTN</name>
<dbReference type="CDD" id="cd06170">
    <property type="entry name" value="LuxR_C_like"/>
    <property type="match status" value="1"/>
</dbReference>
<evidence type="ECO:0000256" key="2">
    <source>
        <dbReference type="ARBA" id="ARBA00023125"/>
    </source>
</evidence>
<keyword evidence="1" id="KW-0805">Transcription regulation</keyword>
<evidence type="ECO:0000313" key="6">
    <source>
        <dbReference type="Proteomes" id="UP000295818"/>
    </source>
</evidence>
<reference evidence="5 6" key="1">
    <citation type="journal article" date="2015" name="Stand. Genomic Sci.">
        <title>Genomic Encyclopedia of Bacterial and Archaeal Type Strains, Phase III: the genomes of soil and plant-associated and newly described type strains.</title>
        <authorList>
            <person name="Whitman W.B."/>
            <person name="Woyke T."/>
            <person name="Klenk H.P."/>
            <person name="Zhou Y."/>
            <person name="Lilburn T.G."/>
            <person name="Beck B.J."/>
            <person name="De Vos P."/>
            <person name="Vandamme P."/>
            <person name="Eisen J.A."/>
            <person name="Garrity G."/>
            <person name="Hugenholtz P."/>
            <person name="Kyrpides N.C."/>
        </authorList>
    </citation>
    <scope>NUCLEOTIDE SEQUENCE [LARGE SCALE GENOMIC DNA]</scope>
    <source>
        <strain evidence="5 6">VKM Ac-2538</strain>
    </source>
</reference>
<dbReference type="InterPro" id="IPR039420">
    <property type="entry name" value="WalR-like"/>
</dbReference>
<protein>
    <submittedName>
        <fullName evidence="5">Regulatory LuxR family protein</fullName>
    </submittedName>
</protein>
<dbReference type="SMART" id="SM00421">
    <property type="entry name" value="HTH_LUXR"/>
    <property type="match status" value="1"/>
</dbReference>
<dbReference type="PANTHER" id="PTHR43214:SF24">
    <property type="entry name" value="TRANSCRIPTIONAL REGULATORY PROTEIN NARL-RELATED"/>
    <property type="match status" value="1"/>
</dbReference>
<gene>
    <name evidence="5" type="ORF">EV644_103267</name>
</gene>
<sequence>MEADELVATGQAALAAGRWAEAQLAFEAAIDAAPGNGVALDGLGEVLWWLGDPSRSRQCRESAYAAFRSTGDSERALNAALGVAVTYEANFGNSAAASGWVSRAERLLTGADDPYAGWTSAIRAYVTGDARQAAASYREALSTARRVGDLDLELCSLSGIGEKLVLLGEVEQGLALLDEAMAGALGGECTRLDVVAYISCDMLVACDVAADLERARQWCQVADRFIARYGCPFLSTRCRVVYGSILVSAGQWDEGEQELLRAIAMSQGAGPALATEAVARLAELRVRQGRTEEAARLLGGRETELRGCLAVAALRLARGDGPGATTAVRRWLAETAAQQLSSASALGLSVRTHLASDDIDAAEAAAATLTELAEHRRLPYVEALAAAAAAYVSTAKGTPDGRAAELWERAVRLFSRLGMPYEVASAQLELARTLANERPDAAATEAASALDTFTRVGAVPAADATAALLRSLGRTPPPGQRGAGELTRRERQVLRLIGLGLSNPEIGARLHISRKTAEHHVSHVLAKLGARNRAEAVARAVLID</sequence>
<dbReference type="InterPro" id="IPR036388">
    <property type="entry name" value="WH-like_DNA-bd_sf"/>
</dbReference>
<dbReference type="RefSeq" id="WP_132190008.1">
    <property type="nucleotide sequence ID" value="NZ_SLWM01000003.1"/>
</dbReference>
<evidence type="ECO:0000256" key="1">
    <source>
        <dbReference type="ARBA" id="ARBA00023015"/>
    </source>
</evidence>
<accession>A0ABY2BQI8</accession>
<dbReference type="PRINTS" id="PR00038">
    <property type="entry name" value="HTHLUXR"/>
</dbReference>
<dbReference type="SUPFAM" id="SSF46894">
    <property type="entry name" value="C-terminal effector domain of the bipartite response regulators"/>
    <property type="match status" value="1"/>
</dbReference>
<dbReference type="PROSITE" id="PS50043">
    <property type="entry name" value="HTH_LUXR_2"/>
    <property type="match status" value="1"/>
</dbReference>
<feature type="domain" description="HTH luxR-type" evidence="4">
    <location>
        <begin position="479"/>
        <end position="544"/>
    </location>
</feature>
<dbReference type="PANTHER" id="PTHR43214">
    <property type="entry name" value="TWO-COMPONENT RESPONSE REGULATOR"/>
    <property type="match status" value="1"/>
</dbReference>
<dbReference type="InterPro" id="IPR016032">
    <property type="entry name" value="Sig_transdc_resp-reg_C-effctor"/>
</dbReference>
<keyword evidence="3" id="KW-0804">Transcription</keyword>
<dbReference type="InterPro" id="IPR011990">
    <property type="entry name" value="TPR-like_helical_dom_sf"/>
</dbReference>
<dbReference type="InterPro" id="IPR000792">
    <property type="entry name" value="Tscrpt_reg_LuxR_C"/>
</dbReference>
<keyword evidence="2" id="KW-0238">DNA-binding</keyword>
<dbReference type="Gene3D" id="1.10.10.10">
    <property type="entry name" value="Winged helix-like DNA-binding domain superfamily/Winged helix DNA-binding domain"/>
    <property type="match status" value="1"/>
</dbReference>
<organism evidence="5 6">
    <name type="scientific">Kribbella orskensis</name>
    <dbReference type="NCBI Taxonomy" id="2512216"/>
    <lineage>
        <taxon>Bacteria</taxon>
        <taxon>Bacillati</taxon>
        <taxon>Actinomycetota</taxon>
        <taxon>Actinomycetes</taxon>
        <taxon>Propionibacteriales</taxon>
        <taxon>Kribbellaceae</taxon>
        <taxon>Kribbella</taxon>
    </lineage>
</organism>
<dbReference type="Pfam" id="PF00196">
    <property type="entry name" value="GerE"/>
    <property type="match status" value="1"/>
</dbReference>